<gene>
    <name evidence="7" type="primary">LOC102805198</name>
</gene>
<feature type="coiled-coil region" evidence="3">
    <location>
        <begin position="74"/>
        <end position="101"/>
    </location>
</feature>
<feature type="compositionally biased region" description="Polar residues" evidence="4">
    <location>
        <begin position="129"/>
        <end position="141"/>
    </location>
</feature>
<dbReference type="InterPro" id="IPR051229">
    <property type="entry name" value="ALYREF_mRNA_export"/>
</dbReference>
<evidence type="ECO:0000256" key="1">
    <source>
        <dbReference type="ARBA" id="ARBA00022884"/>
    </source>
</evidence>
<feature type="compositionally biased region" description="Low complexity" evidence="4">
    <location>
        <begin position="366"/>
        <end position="381"/>
    </location>
</feature>
<dbReference type="Proteomes" id="UP000694865">
    <property type="component" value="Unplaced"/>
</dbReference>
<keyword evidence="6" id="KW-1185">Reference proteome</keyword>
<keyword evidence="3" id="KW-0175">Coiled coil</keyword>
<dbReference type="Pfam" id="PF00076">
    <property type="entry name" value="RRM_1"/>
    <property type="match status" value="1"/>
</dbReference>
<feature type="region of interest" description="Disordered" evidence="4">
    <location>
        <begin position="366"/>
        <end position="399"/>
    </location>
</feature>
<name>A0ABM0MG66_SACKO</name>
<evidence type="ECO:0000256" key="4">
    <source>
        <dbReference type="SAM" id="MobiDB-lite"/>
    </source>
</evidence>
<dbReference type="InterPro" id="IPR034784">
    <property type="entry name" value="PDIP3_RRM"/>
</dbReference>
<dbReference type="InterPro" id="IPR035979">
    <property type="entry name" value="RBD_domain_sf"/>
</dbReference>
<feature type="coiled-coil region" evidence="3">
    <location>
        <begin position="210"/>
        <end position="248"/>
    </location>
</feature>
<dbReference type="PROSITE" id="PS50102">
    <property type="entry name" value="RRM"/>
    <property type="match status" value="1"/>
</dbReference>
<reference evidence="7" key="1">
    <citation type="submission" date="2025-08" db="UniProtKB">
        <authorList>
            <consortium name="RefSeq"/>
        </authorList>
    </citation>
    <scope>IDENTIFICATION</scope>
    <source>
        <tissue evidence="7">Testes</tissue>
    </source>
</reference>
<protein>
    <submittedName>
        <fullName evidence="7">Polymerase delta-interacting protein 3-like</fullName>
    </submittedName>
</protein>
<feature type="region of interest" description="Disordered" evidence="4">
    <location>
        <begin position="1"/>
        <end position="30"/>
    </location>
</feature>
<evidence type="ECO:0000313" key="7">
    <source>
        <dbReference type="RefSeq" id="XP_006819007.1"/>
    </source>
</evidence>
<proteinExistence type="predicted"/>
<dbReference type="PANTHER" id="PTHR19965">
    <property type="entry name" value="RNA AND EXPORT FACTOR BINDING PROTEIN"/>
    <property type="match status" value="1"/>
</dbReference>
<dbReference type="InterPro" id="IPR012677">
    <property type="entry name" value="Nucleotide-bd_a/b_plait_sf"/>
</dbReference>
<evidence type="ECO:0000259" key="5">
    <source>
        <dbReference type="PROSITE" id="PS50102"/>
    </source>
</evidence>
<evidence type="ECO:0000256" key="3">
    <source>
        <dbReference type="SAM" id="Coils"/>
    </source>
</evidence>
<dbReference type="SMART" id="SM00360">
    <property type="entry name" value="RRM"/>
    <property type="match status" value="1"/>
</dbReference>
<feature type="region of interest" description="Disordered" evidence="4">
    <location>
        <begin position="127"/>
        <end position="147"/>
    </location>
</feature>
<dbReference type="RefSeq" id="XP_006819007.1">
    <property type="nucleotide sequence ID" value="XM_006818944.1"/>
</dbReference>
<dbReference type="SUPFAM" id="SSF54928">
    <property type="entry name" value="RNA-binding domain, RBD"/>
    <property type="match status" value="1"/>
</dbReference>
<feature type="compositionally biased region" description="Basic and acidic residues" evidence="4">
    <location>
        <begin position="383"/>
        <end position="394"/>
    </location>
</feature>
<accession>A0ABM0MG66</accession>
<evidence type="ECO:0000256" key="2">
    <source>
        <dbReference type="PROSITE-ProRule" id="PRU00176"/>
    </source>
</evidence>
<dbReference type="CDD" id="cd12681">
    <property type="entry name" value="RRM_SKAR"/>
    <property type="match status" value="1"/>
</dbReference>
<keyword evidence="1 2" id="KW-0694">RNA-binding</keyword>
<dbReference type="Gene3D" id="3.30.70.330">
    <property type="match status" value="1"/>
</dbReference>
<dbReference type="GeneID" id="102805198"/>
<sequence length="424" mass="46793">MSLDEVIARRKIQGSGSRGRGRGRGRGAGMVQTKTPVLNLQSNRGRMSTSQGHLSTNRGQFNVRTNLQSSVPDARQKLMQKARLTDARERLNQKAKKTDARMKLIAKRSKQPDINVEEQEIQSGHIDMTTGTPTITISNPEAPTATPKVTIMNPRAQLITLHNPKIHNPNMAASRLSNKVQSTKGQLKITTINEMAKKRKAGPVRHIPVLGRVKMNMQEEELEDEEMEEEYEYDIDDEEEIEEELEEEMTPPPPPKLTRILKKPAAPPKPKANEFLHGSGVSPLQGARMTITNLHPSVSGDDIEELFGAVGALKKTRLLRPGSAEVVFVKREDAMSAFKTYHNRELDGQPMQCKLDSLVSPTMSTSASAAPLATSGPLLSSLRKKESAGRREPPPEVDPTLITKALFKTTGSTPTRPVTFTVKL</sequence>
<evidence type="ECO:0000313" key="6">
    <source>
        <dbReference type="Proteomes" id="UP000694865"/>
    </source>
</evidence>
<dbReference type="InterPro" id="IPR000504">
    <property type="entry name" value="RRM_dom"/>
</dbReference>
<organism evidence="6 7">
    <name type="scientific">Saccoglossus kowalevskii</name>
    <name type="common">Acorn worm</name>
    <dbReference type="NCBI Taxonomy" id="10224"/>
    <lineage>
        <taxon>Eukaryota</taxon>
        <taxon>Metazoa</taxon>
        <taxon>Hemichordata</taxon>
        <taxon>Enteropneusta</taxon>
        <taxon>Harrimaniidae</taxon>
        <taxon>Saccoglossus</taxon>
    </lineage>
</organism>
<feature type="domain" description="RRM" evidence="5">
    <location>
        <begin position="287"/>
        <end position="358"/>
    </location>
</feature>
<dbReference type="PANTHER" id="PTHR19965:SF96">
    <property type="entry name" value="POLYMERASE DELTA-INTERACTING PROTEIN 3"/>
    <property type="match status" value="1"/>
</dbReference>